<proteinExistence type="predicted"/>
<protein>
    <submittedName>
        <fullName evidence="2">Intein N-terminal splicing region</fullName>
    </submittedName>
</protein>
<dbReference type="Proteomes" id="UP000182983">
    <property type="component" value="Unassembled WGS sequence"/>
</dbReference>
<dbReference type="CDD" id="cd00081">
    <property type="entry name" value="Hint"/>
    <property type="match status" value="1"/>
</dbReference>
<dbReference type="SMART" id="SM00306">
    <property type="entry name" value="HintN"/>
    <property type="match status" value="1"/>
</dbReference>
<dbReference type="PROSITE" id="PS50817">
    <property type="entry name" value="INTEIN_N_TER"/>
    <property type="match status" value="1"/>
</dbReference>
<evidence type="ECO:0000313" key="2">
    <source>
        <dbReference type="EMBL" id="SEH40098.1"/>
    </source>
</evidence>
<dbReference type="GO" id="GO:0016539">
    <property type="term" value="P:intein-mediated protein splicing"/>
    <property type="evidence" value="ECO:0007669"/>
    <property type="project" value="InterPro"/>
</dbReference>
<evidence type="ECO:0000313" key="3">
    <source>
        <dbReference type="Proteomes" id="UP000182983"/>
    </source>
</evidence>
<evidence type="ECO:0000259" key="1">
    <source>
        <dbReference type="SMART" id="SM00306"/>
    </source>
</evidence>
<organism evidence="2 3">
    <name type="scientific">Magnetospirillum fulvum</name>
    <name type="common">Rhodospirillum fulvum</name>
    <dbReference type="NCBI Taxonomy" id="1082"/>
    <lineage>
        <taxon>Bacteria</taxon>
        <taxon>Pseudomonadati</taxon>
        <taxon>Pseudomonadota</taxon>
        <taxon>Alphaproteobacteria</taxon>
        <taxon>Rhodospirillales</taxon>
        <taxon>Rhodospirillaceae</taxon>
        <taxon>Magnetospirillum</taxon>
    </lineage>
</organism>
<gene>
    <name evidence="2" type="ORF">SAMN04244559_02111</name>
</gene>
<dbReference type="SUPFAM" id="SSF51294">
    <property type="entry name" value="Hedgehog/intein (Hint) domain"/>
    <property type="match status" value="1"/>
</dbReference>
<dbReference type="InterPro" id="IPR036844">
    <property type="entry name" value="Hint_dom_sf"/>
</dbReference>
<name>A0A1H6I0T7_MAGFU</name>
<dbReference type="AlphaFoldDB" id="A0A1H6I0T7"/>
<sequence length="594" mass="63747">MQTGQNTPIIDCFGRPVPVLTPEQRDAFDSVSKDVEAARNRVLSLDMSKPHHRAFVLDQFGGDEYLGRYFPSTRQLVERSRAAHEVSGGPKPWTLMEIEDPDLSTWYPLVNITYLALQEDGRTVIGQGIVTLPQPAAMITTSFTLFDNLTGTIFGVASVPNQYNLTTQTIEITGTLPEIAGIVSVTATLTAQILLPGSTVAKQITTSALLTGTDIVTTQNRSPNESESVAAIIPVQSITVLNPNHNAHPTRDYIKVGLNRTSSQVADCDYYYQYGNEGSKPIVGLQVNGSAQLLSGFTVAATPNFTGSCVLFRRSDVGAGATLAFPVSKIPSLCSGGGNAVSWNIGPSWFSGAPWDQNQVIDLDFTLNFNIVPNGTASLRVTSVPQAVTTPSNLAALVPIQFVWGCVARGTEIRMEDGSTRRIETLRVGERVADGQGGSLRISEVWTGHEAKPLYRLVTASGAEVLLTEEHPVPTADGVVLARDLVPGMVVTTARGDEALCTVETVSHDGPVCNLDLLPDDAVSASDVDDDAITGFVAGGILVGDNRMQGVWSKRANRRVEVDPLELLGQDWRLDIVNSERLAQGLPLVERLSV</sequence>
<dbReference type="EMBL" id="FNWO01000008">
    <property type="protein sequence ID" value="SEH40098.1"/>
    <property type="molecule type" value="Genomic_DNA"/>
</dbReference>
<reference evidence="3" key="1">
    <citation type="submission" date="2016-10" db="EMBL/GenBank/DDBJ databases">
        <authorList>
            <person name="Varghese N."/>
            <person name="Submissions S."/>
        </authorList>
    </citation>
    <scope>NUCLEOTIDE SEQUENCE [LARGE SCALE GENOMIC DNA]</scope>
    <source>
        <strain evidence="3">DSM 13234</strain>
    </source>
</reference>
<keyword evidence="3" id="KW-1185">Reference proteome</keyword>
<accession>A0A1H6I0T7</accession>
<feature type="domain" description="Hint" evidence="1">
    <location>
        <begin position="404"/>
        <end position="495"/>
    </location>
</feature>
<dbReference type="InterPro" id="IPR003587">
    <property type="entry name" value="Hint_dom_N"/>
</dbReference>
<dbReference type="OrthoDB" id="6305173at2"/>
<dbReference type="Gene3D" id="2.170.16.10">
    <property type="entry name" value="Hedgehog/Intein (Hint) domain"/>
    <property type="match status" value="1"/>
</dbReference>
<dbReference type="InterPro" id="IPR006141">
    <property type="entry name" value="Intein_N"/>
</dbReference>